<dbReference type="AlphaFoldDB" id="A0ABC8TEQ2"/>
<accession>A0ABC8TEQ2</accession>
<name>A0ABC8TEQ2_9AQUA</name>
<keyword evidence="2" id="KW-1185">Reference proteome</keyword>
<reference evidence="1 2" key="1">
    <citation type="submission" date="2024-02" db="EMBL/GenBank/DDBJ databases">
        <authorList>
            <person name="Vignale AGUSTIN F."/>
            <person name="Sosa J E."/>
            <person name="Modenutti C."/>
        </authorList>
    </citation>
    <scope>NUCLEOTIDE SEQUENCE [LARGE SCALE GENOMIC DNA]</scope>
</reference>
<comment type="caution">
    <text evidence="1">The sequence shown here is derived from an EMBL/GenBank/DDBJ whole genome shotgun (WGS) entry which is preliminary data.</text>
</comment>
<evidence type="ECO:0000313" key="2">
    <source>
        <dbReference type="Proteomes" id="UP001642360"/>
    </source>
</evidence>
<protein>
    <submittedName>
        <fullName evidence="1">Uncharacterized protein</fullName>
    </submittedName>
</protein>
<sequence length="70" mass="7648">MAVFANSKGVSLFSFPRGQGRSICSPPSNQGQREARAMVKKSDEETGLLTVAERFTDPPAENLCMNLIIF</sequence>
<dbReference type="Proteomes" id="UP001642360">
    <property type="component" value="Unassembled WGS sequence"/>
</dbReference>
<dbReference type="EMBL" id="CAUOFW020004913">
    <property type="protein sequence ID" value="CAK9167748.1"/>
    <property type="molecule type" value="Genomic_DNA"/>
</dbReference>
<evidence type="ECO:0000313" key="1">
    <source>
        <dbReference type="EMBL" id="CAK9167748.1"/>
    </source>
</evidence>
<organism evidence="1 2">
    <name type="scientific">Ilex paraguariensis</name>
    <name type="common">yerba mate</name>
    <dbReference type="NCBI Taxonomy" id="185542"/>
    <lineage>
        <taxon>Eukaryota</taxon>
        <taxon>Viridiplantae</taxon>
        <taxon>Streptophyta</taxon>
        <taxon>Embryophyta</taxon>
        <taxon>Tracheophyta</taxon>
        <taxon>Spermatophyta</taxon>
        <taxon>Magnoliopsida</taxon>
        <taxon>eudicotyledons</taxon>
        <taxon>Gunneridae</taxon>
        <taxon>Pentapetalae</taxon>
        <taxon>asterids</taxon>
        <taxon>campanulids</taxon>
        <taxon>Aquifoliales</taxon>
        <taxon>Aquifoliaceae</taxon>
        <taxon>Ilex</taxon>
    </lineage>
</organism>
<proteinExistence type="predicted"/>
<gene>
    <name evidence="1" type="ORF">ILEXP_LOCUS37035</name>
</gene>